<dbReference type="Proteomes" id="UP000663828">
    <property type="component" value="Unassembled WGS sequence"/>
</dbReference>
<evidence type="ECO:0000313" key="1">
    <source>
        <dbReference type="EMBL" id="CAF0786782.1"/>
    </source>
</evidence>
<dbReference type="EMBL" id="CAJNOJ010000011">
    <property type="protein sequence ID" value="CAF0786782.1"/>
    <property type="molecule type" value="Genomic_DNA"/>
</dbReference>
<dbReference type="PANTHER" id="PTHR35247:SF1">
    <property type="entry name" value="TESTIS-EXPRESSED PROTEIN 43"/>
    <property type="match status" value="1"/>
</dbReference>
<dbReference type="PANTHER" id="PTHR35247">
    <property type="entry name" value="TESTIS-EXPRESSED PROTEIN 43"/>
    <property type="match status" value="1"/>
</dbReference>
<name>A0A813RTB3_ADIRI</name>
<accession>A0A813RTB3</accession>
<dbReference type="AlphaFoldDB" id="A0A813RTB3"/>
<dbReference type="OrthoDB" id="9972026at2759"/>
<reference evidence="1" key="1">
    <citation type="submission" date="2021-02" db="EMBL/GenBank/DDBJ databases">
        <authorList>
            <person name="Nowell W R."/>
        </authorList>
    </citation>
    <scope>NUCLEOTIDE SEQUENCE</scope>
</reference>
<proteinExistence type="predicted"/>
<evidence type="ECO:0000313" key="4">
    <source>
        <dbReference type="Proteomes" id="UP000663852"/>
    </source>
</evidence>
<evidence type="ECO:0000313" key="2">
    <source>
        <dbReference type="EMBL" id="CAF1146529.1"/>
    </source>
</evidence>
<dbReference type="InterPro" id="IPR027965">
    <property type="entry name" value="SPMIP10"/>
</dbReference>
<evidence type="ECO:0000313" key="3">
    <source>
        <dbReference type="Proteomes" id="UP000663828"/>
    </source>
</evidence>
<comment type="caution">
    <text evidence="1">The sequence shown here is derived from an EMBL/GenBank/DDBJ whole genome shotgun (WGS) entry which is preliminary data.</text>
</comment>
<protein>
    <submittedName>
        <fullName evidence="1">Uncharacterized protein</fullName>
    </submittedName>
</protein>
<dbReference type="Proteomes" id="UP000663852">
    <property type="component" value="Unassembled WGS sequence"/>
</dbReference>
<keyword evidence="3" id="KW-1185">Reference proteome</keyword>
<dbReference type="EMBL" id="CAJNOR010001457">
    <property type="protein sequence ID" value="CAF1146529.1"/>
    <property type="molecule type" value="Genomic_DNA"/>
</dbReference>
<dbReference type="Pfam" id="PF14983">
    <property type="entry name" value="SPMIP10-like"/>
    <property type="match status" value="1"/>
</dbReference>
<gene>
    <name evidence="1" type="ORF">EDS130_LOCUS4130</name>
    <name evidence="2" type="ORF">XAT740_LOCUS20714</name>
</gene>
<organism evidence="1 4">
    <name type="scientific">Adineta ricciae</name>
    <name type="common">Rotifer</name>
    <dbReference type="NCBI Taxonomy" id="249248"/>
    <lineage>
        <taxon>Eukaryota</taxon>
        <taxon>Metazoa</taxon>
        <taxon>Spiralia</taxon>
        <taxon>Gnathifera</taxon>
        <taxon>Rotifera</taxon>
        <taxon>Eurotatoria</taxon>
        <taxon>Bdelloidea</taxon>
        <taxon>Adinetida</taxon>
        <taxon>Adinetidae</taxon>
        <taxon>Adineta</taxon>
    </lineage>
</organism>
<sequence length="118" mass="14384">MANYTDKPSSVRVTKYSAPHSVIPSRYIEPWRRDIVNREIIINNAHHGNIPHYEHDDALYFNKREQMNYNVEPRERVDKKYTLPSRAEQLEPRFYEIYDRHRSALFSRYDPAKRYQKK</sequence>